<dbReference type="EMBL" id="RCYR01000057">
    <property type="protein sequence ID" value="RYS75861.1"/>
    <property type="molecule type" value="Genomic_DNA"/>
</dbReference>
<dbReference type="EMBL" id="CYZO01000043">
    <property type="protein sequence ID" value="CUO39939.1"/>
    <property type="molecule type" value="Genomic_DNA"/>
</dbReference>
<evidence type="ECO:0000313" key="4">
    <source>
        <dbReference type="Proteomes" id="UP000292665"/>
    </source>
</evidence>
<evidence type="ECO:0000313" key="3">
    <source>
        <dbReference type="Proteomes" id="UP000095787"/>
    </source>
</evidence>
<evidence type="ECO:0000313" key="1">
    <source>
        <dbReference type="EMBL" id="CUO39939.1"/>
    </source>
</evidence>
<dbReference type="Gene3D" id="3.40.50.300">
    <property type="entry name" value="P-loop containing nucleotide triphosphate hydrolases"/>
    <property type="match status" value="1"/>
</dbReference>
<name>A0A174ETU7_9FIRM</name>
<gene>
    <name evidence="2" type="ORF">EAI93_13750</name>
    <name evidence="1" type="ORF">ERS852456_02448</name>
</gene>
<reference evidence="1 3" key="1">
    <citation type="submission" date="2015-09" db="EMBL/GenBank/DDBJ databases">
        <authorList>
            <consortium name="Pathogen Informatics"/>
        </authorList>
    </citation>
    <scope>NUCLEOTIDE SEQUENCE [LARGE SCALE GENOMIC DNA]</scope>
    <source>
        <strain evidence="1 3">2789STDY5834841</strain>
    </source>
</reference>
<dbReference type="InterPro" id="IPR027417">
    <property type="entry name" value="P-loop_NTPase"/>
</dbReference>
<dbReference type="SUPFAM" id="SSF53795">
    <property type="entry name" value="PEP carboxykinase-like"/>
    <property type="match status" value="1"/>
</dbReference>
<dbReference type="RefSeq" id="WP_009242391.1">
    <property type="nucleotide sequence ID" value="NZ_AP028249.1"/>
</dbReference>
<sequence length="246" mass="28077">MNYYRFSDLTISMTCRYDIMKRRAEKYLIPKAKENELSETTTPEIRLNPKNELIQKYQEKYPHLTLDEAELILLSSHFSLELIKHQGFVLHASAISYNDKAVLFSADSGVGKSTHTRLWQNHFGKNNVHIINDDKPALRLFGNSFTVYGTPFSGNSDENENIKAPLHAVVFLEQCEHNAMKKLTAKEALPYFLYNLPQYSKHAERMNTLLSLLDILLKTTPVYLLSCTPDKSAAILAEQTLFGSTT</sequence>
<accession>A0A174ETU7</accession>
<dbReference type="Proteomes" id="UP000292665">
    <property type="component" value="Unassembled WGS sequence"/>
</dbReference>
<evidence type="ECO:0008006" key="5">
    <source>
        <dbReference type="Google" id="ProtNLM"/>
    </source>
</evidence>
<dbReference type="Proteomes" id="UP000095787">
    <property type="component" value="Unassembled WGS sequence"/>
</dbReference>
<evidence type="ECO:0000313" key="2">
    <source>
        <dbReference type="EMBL" id="RYS75861.1"/>
    </source>
</evidence>
<dbReference type="AlphaFoldDB" id="A0A174ETU7"/>
<protein>
    <recommendedName>
        <fullName evidence="5">SynChlorMet cassette protein ScmC</fullName>
    </recommendedName>
</protein>
<reference evidence="2 4" key="2">
    <citation type="journal article" date="2019" name="Science, e1252229">
        <title>Invertible promoters mediate bacterial phase variation, antibiotic resistance, and host adaptation in the gut.</title>
        <authorList>
            <person name="Jiang X."/>
            <person name="Hall A.B."/>
            <person name="Arthur T.D."/>
            <person name="Plichta D.R."/>
            <person name="Covington C.T."/>
            <person name="Poyet M."/>
            <person name="Crothers J."/>
            <person name="Moses P.L."/>
            <person name="Tolonen A.C."/>
            <person name="Vlamakis H."/>
            <person name="Alm E.J."/>
            <person name="Xavier R.J."/>
        </authorList>
    </citation>
    <scope>NUCLEOTIDE SEQUENCE [LARGE SCALE GENOMIC DNA]</scope>
    <source>
        <strain evidence="4">aa_0143</strain>
        <strain evidence="2">Aa_0143</strain>
    </source>
</reference>
<proteinExistence type="predicted"/>
<organism evidence="1 3">
    <name type="scientific">[Ruminococcus] torques</name>
    <dbReference type="NCBI Taxonomy" id="33039"/>
    <lineage>
        <taxon>Bacteria</taxon>
        <taxon>Bacillati</taxon>
        <taxon>Bacillota</taxon>
        <taxon>Clostridia</taxon>
        <taxon>Lachnospirales</taxon>
        <taxon>Lachnospiraceae</taxon>
        <taxon>Mediterraneibacter</taxon>
    </lineage>
</organism>